<dbReference type="EMBL" id="JMKI01000021">
    <property type="protein sequence ID" value="KEJ92634.1"/>
    <property type="molecule type" value="Genomic_DNA"/>
</dbReference>
<sequence length="490" mass="53918">MEKSVMKILHVSPECAPLAKKGGLGDVAYALPKALRKNGVDARVLMPAWPGVLDAARDLGALRSRPFATISAALDWRVLSAKLWRATIDELPIYILENDRLFSNTDIYPEETNAESAEPMIFLSYAAFELAAAAHWKPLILHAHDWPAAMIPSALRHHRHYSSMAGDYDTVYTIHNMAHQGLFSPECLDGWGIKPESFVPMSVGSLEFYGRVNLMKGAIDNAEAITTVSPRYSWDIQTKEGGFGLDGVMSENKRKLRGILNGIDCDVWNPKRDRLLPANFDASELEGKKICRAAVMQRFAWEDDGRPLLVFVGRLTEQKGVDIMLGALSELPKESVYVLIIGSGSEYYGGRVAEFAAAHAENVRTVTGFSEEKAHLAYAAGDLLLMPSLFEPCGLSQLIALAYGTIPVARATGGLCDTVIDADGTEEGNGFLFADYSAEELRGAIRRAAEAMRDAARWKRIIKNAMSRDSSWNIPAKEYAALYQEIVESE</sequence>
<dbReference type="PANTHER" id="PTHR45825:SF11">
    <property type="entry name" value="ALPHA AMYLASE DOMAIN-CONTAINING PROTEIN"/>
    <property type="match status" value="1"/>
</dbReference>
<dbReference type="InterPro" id="IPR013534">
    <property type="entry name" value="Starch_synth_cat_dom"/>
</dbReference>
<gene>
    <name evidence="7" type="primary">glgA</name>
    <name evidence="10" type="ORF">EH55_02430</name>
</gene>
<dbReference type="Pfam" id="PF00534">
    <property type="entry name" value="Glycos_transf_1"/>
    <property type="match status" value="1"/>
</dbReference>
<evidence type="ECO:0000256" key="2">
    <source>
        <dbReference type="ARBA" id="ARBA00002764"/>
    </source>
</evidence>
<keyword evidence="6 7" id="KW-0320">Glycogen biosynthesis</keyword>
<dbReference type="Gene3D" id="3.40.50.2000">
    <property type="entry name" value="Glycogen Phosphorylase B"/>
    <property type="match status" value="2"/>
</dbReference>
<dbReference type="OrthoDB" id="9808590at2"/>
<dbReference type="eggNOG" id="COG0297">
    <property type="taxonomic scope" value="Bacteria"/>
</dbReference>
<dbReference type="GO" id="GO:0004373">
    <property type="term" value="F:alpha-1,4-glucan glucosyltransferase (UDP-glucose donor) activity"/>
    <property type="evidence" value="ECO:0007669"/>
    <property type="project" value="InterPro"/>
</dbReference>
<dbReference type="Pfam" id="PF08323">
    <property type="entry name" value="Glyco_transf_5"/>
    <property type="match status" value="1"/>
</dbReference>
<name>A0A073IS87_9BACT</name>
<dbReference type="AlphaFoldDB" id="A0A073IS87"/>
<dbReference type="GO" id="GO:0005978">
    <property type="term" value="P:glycogen biosynthetic process"/>
    <property type="evidence" value="ECO:0007669"/>
    <property type="project" value="UniProtKB-UniRule"/>
</dbReference>
<evidence type="ECO:0000256" key="7">
    <source>
        <dbReference type="HAMAP-Rule" id="MF_00484"/>
    </source>
</evidence>
<keyword evidence="4 7" id="KW-0328">Glycosyltransferase</keyword>
<proteinExistence type="inferred from homology"/>
<organism evidence="10 11">
    <name type="scientific">Synergistes jonesii</name>
    <dbReference type="NCBI Taxonomy" id="2754"/>
    <lineage>
        <taxon>Bacteria</taxon>
        <taxon>Thermotogati</taxon>
        <taxon>Synergistota</taxon>
        <taxon>Synergistia</taxon>
        <taxon>Synergistales</taxon>
        <taxon>Synergistaceae</taxon>
        <taxon>Synergistes</taxon>
    </lineage>
</organism>
<dbReference type="InterPro" id="IPR001296">
    <property type="entry name" value="Glyco_trans_1"/>
</dbReference>
<evidence type="ECO:0000259" key="9">
    <source>
        <dbReference type="Pfam" id="PF08323"/>
    </source>
</evidence>
<dbReference type="STRING" id="2754.EH55_02430"/>
<keyword evidence="5 7" id="KW-0808">Transferase</keyword>
<dbReference type="CDD" id="cd03791">
    <property type="entry name" value="GT5_Glycogen_synthase_DULL1-like"/>
    <property type="match status" value="1"/>
</dbReference>
<dbReference type="EC" id="2.4.1.21" evidence="7"/>
<dbReference type="RefSeq" id="WP_037975312.1">
    <property type="nucleotide sequence ID" value="NZ_JAWRIX010000061.1"/>
</dbReference>
<dbReference type="SUPFAM" id="SSF53756">
    <property type="entry name" value="UDP-Glycosyltransferase/glycogen phosphorylase"/>
    <property type="match status" value="1"/>
</dbReference>
<comment type="caution">
    <text evidence="10">The sequence shown here is derived from an EMBL/GenBank/DDBJ whole genome shotgun (WGS) entry which is preliminary data.</text>
</comment>
<dbReference type="GeneID" id="90983215"/>
<evidence type="ECO:0000259" key="8">
    <source>
        <dbReference type="Pfam" id="PF00534"/>
    </source>
</evidence>
<dbReference type="PATRIC" id="fig|2754.20.peg.636"/>
<feature type="domain" description="Starch synthase catalytic" evidence="9">
    <location>
        <begin position="7"/>
        <end position="250"/>
    </location>
</feature>
<evidence type="ECO:0000256" key="1">
    <source>
        <dbReference type="ARBA" id="ARBA00001478"/>
    </source>
</evidence>
<comment type="function">
    <text evidence="2 7">Synthesizes alpha-1,4-glucan chains using ADP-glucose.</text>
</comment>
<evidence type="ECO:0000313" key="10">
    <source>
        <dbReference type="EMBL" id="KEJ92634.1"/>
    </source>
</evidence>
<evidence type="ECO:0000256" key="4">
    <source>
        <dbReference type="ARBA" id="ARBA00022676"/>
    </source>
</evidence>
<accession>A0A073IS87</accession>
<evidence type="ECO:0000256" key="6">
    <source>
        <dbReference type="ARBA" id="ARBA00023056"/>
    </source>
</evidence>
<feature type="domain" description="Glycosyl transferase family 1" evidence="8">
    <location>
        <begin position="303"/>
        <end position="461"/>
    </location>
</feature>
<protein>
    <recommendedName>
        <fullName evidence="7">Glycogen synthase</fullName>
        <ecNumber evidence="7">2.4.1.21</ecNumber>
    </recommendedName>
    <alternativeName>
        <fullName evidence="7">Starch [bacterial glycogen] synthase</fullName>
    </alternativeName>
</protein>
<comment type="catalytic activity">
    <reaction evidence="1 7">
        <text>[(1-&gt;4)-alpha-D-glucosyl](n) + ADP-alpha-D-glucose = [(1-&gt;4)-alpha-D-glucosyl](n+1) + ADP + H(+)</text>
        <dbReference type="Rhea" id="RHEA:18189"/>
        <dbReference type="Rhea" id="RHEA-COMP:9584"/>
        <dbReference type="Rhea" id="RHEA-COMP:9587"/>
        <dbReference type="ChEBI" id="CHEBI:15378"/>
        <dbReference type="ChEBI" id="CHEBI:15444"/>
        <dbReference type="ChEBI" id="CHEBI:57498"/>
        <dbReference type="ChEBI" id="CHEBI:456216"/>
        <dbReference type="EC" id="2.4.1.21"/>
    </reaction>
</comment>
<dbReference type="PANTHER" id="PTHR45825">
    <property type="entry name" value="GRANULE-BOUND STARCH SYNTHASE 1, CHLOROPLASTIC/AMYLOPLASTIC"/>
    <property type="match status" value="1"/>
</dbReference>
<evidence type="ECO:0000256" key="5">
    <source>
        <dbReference type="ARBA" id="ARBA00022679"/>
    </source>
</evidence>
<keyword evidence="11" id="KW-1185">Reference proteome</keyword>
<dbReference type="GO" id="GO:0009011">
    <property type="term" value="F:alpha-1,4-glucan glucosyltransferase (ADP-glucose donor) activity"/>
    <property type="evidence" value="ECO:0007669"/>
    <property type="project" value="UniProtKB-UniRule"/>
</dbReference>
<dbReference type="HAMAP" id="MF_00484">
    <property type="entry name" value="Glycogen_synth"/>
    <property type="match status" value="1"/>
</dbReference>
<dbReference type="NCBIfam" id="TIGR02095">
    <property type="entry name" value="glgA"/>
    <property type="match status" value="1"/>
</dbReference>
<dbReference type="Proteomes" id="UP000027665">
    <property type="component" value="Unassembled WGS sequence"/>
</dbReference>
<comment type="pathway">
    <text evidence="7">Glycan biosynthesis; glycogen biosynthesis.</text>
</comment>
<dbReference type="UniPathway" id="UPA00164"/>
<evidence type="ECO:0000313" key="11">
    <source>
        <dbReference type="Proteomes" id="UP000027665"/>
    </source>
</evidence>
<feature type="binding site" evidence="7">
    <location>
        <position position="20"/>
    </location>
    <ligand>
        <name>ADP-alpha-D-glucose</name>
        <dbReference type="ChEBI" id="CHEBI:57498"/>
    </ligand>
</feature>
<evidence type="ECO:0000256" key="3">
    <source>
        <dbReference type="ARBA" id="ARBA00010281"/>
    </source>
</evidence>
<comment type="similarity">
    <text evidence="3 7">Belongs to the glycosyltransferase 1 family. Bacterial/plant glycogen synthase subfamily.</text>
</comment>
<reference evidence="10 11" key="1">
    <citation type="submission" date="2014-04" db="EMBL/GenBank/DDBJ databases">
        <title>Draft Genome Sequence of Synergistes jonesii.</title>
        <authorList>
            <person name="Coil D.A."/>
            <person name="Eisen J.A."/>
            <person name="Holland-Moritz H.E."/>
        </authorList>
    </citation>
    <scope>NUCLEOTIDE SEQUENCE [LARGE SCALE GENOMIC DNA]</scope>
    <source>
        <strain evidence="10 11">78-1</strain>
    </source>
</reference>
<dbReference type="InterPro" id="IPR011835">
    <property type="entry name" value="GS/SS"/>
</dbReference>